<comment type="caution">
    <text evidence="3">The sequence shown here is derived from an EMBL/GenBank/DDBJ whole genome shotgun (WGS) entry which is preliminary data.</text>
</comment>
<gene>
    <name evidence="3" type="ORF">FLAT13_05055</name>
</gene>
<feature type="chain" id="PRO_5027915241" description="DUF6443 domain-containing protein" evidence="1">
    <location>
        <begin position="23"/>
        <end position="1306"/>
    </location>
</feature>
<protein>
    <recommendedName>
        <fullName evidence="2">DUF6443 domain-containing protein</fullName>
    </recommendedName>
</protein>
<dbReference type="InterPro" id="IPR022385">
    <property type="entry name" value="Rhs_assc_core"/>
</dbReference>
<name>A0A6V6ZCZ8_9FLAO</name>
<proteinExistence type="predicted"/>
<evidence type="ECO:0000313" key="3">
    <source>
        <dbReference type="EMBL" id="CAD0009677.1"/>
    </source>
</evidence>
<evidence type="ECO:0000259" key="2">
    <source>
        <dbReference type="Pfam" id="PF20041"/>
    </source>
</evidence>
<dbReference type="Proteomes" id="UP000530060">
    <property type="component" value="Unassembled WGS sequence"/>
</dbReference>
<keyword evidence="1" id="KW-0732">Signal</keyword>
<dbReference type="Pfam" id="PF20041">
    <property type="entry name" value="DUF6443"/>
    <property type="match status" value="1"/>
</dbReference>
<evidence type="ECO:0000256" key="1">
    <source>
        <dbReference type="SAM" id="SignalP"/>
    </source>
</evidence>
<dbReference type="PANTHER" id="PTHR32305">
    <property type="match status" value="1"/>
</dbReference>
<feature type="signal peptide" evidence="1">
    <location>
        <begin position="1"/>
        <end position="22"/>
    </location>
</feature>
<evidence type="ECO:0000313" key="4">
    <source>
        <dbReference type="Proteomes" id="UP000530060"/>
    </source>
</evidence>
<dbReference type="Gene3D" id="2.180.10.10">
    <property type="entry name" value="RHS repeat-associated core"/>
    <property type="match status" value="1"/>
</dbReference>
<feature type="domain" description="DUF6443" evidence="2">
    <location>
        <begin position="27"/>
        <end position="165"/>
    </location>
</feature>
<dbReference type="InterPro" id="IPR050708">
    <property type="entry name" value="T6SS_VgrG/RHS"/>
</dbReference>
<dbReference type="EMBL" id="CAIJDP010000095">
    <property type="protein sequence ID" value="CAD0009677.1"/>
    <property type="molecule type" value="Genomic_DNA"/>
</dbReference>
<keyword evidence="4" id="KW-1185">Reference proteome</keyword>
<sequence>MKKTLHLLLVLLPVMAIGQTQTENYIKTTTYKEPTSTSITNPTALQASQSVTYFDGLGRPVQQVAHQQSPTGRDIVTPIEYDAFGRQEKEYLPYVPTAPASLDFKTTGLTEVGTFYNVTKYESTLNPYSQKEFEASPLNRVMKQAAPGNDWKLGNGHEIRFDYQTNTNADQVRRFGVSFIGGNTENPYLEDEGIYDPSQLYKTVTKDENWQASQTYPNDHTTEEFKDKEGRIVLKRTFDAGKWHDTYYVYDDYGNLTYVLPPKTLTYSDLNQVFQEQEVFLDTYENDVNFFVNDSPYSEMIVYISGGKLYCSFYAEVFTHEVIKTGKIADLYFTHTLPNMSLGNIMMPNINGELIVGGNAYIQDGGLYFSSTGANVYANEDGYCNFHLSVNLSDYQTNFTVPTLNRETFNNLIYQYKYDTRNRLVEKKLPGKDWEYIIYDKLDRPVLTQDVNLRSNNKWLFTKYDVFGRPVYTGMYTNTSHVTRINMQNQFDTQNNETVKMYESKVTSGTGYDSSYYTNTNFPNSNIELYTVNYYDNYSFDTTNLTLPATTEGVSIINYNNESSTQYLTKNLITGSKVRVLQTNNWITAIKGYDEKGRIIYSVDKNSYLATTDVVSNKLDFIGQIYKRISTHTKGTTVIIVEDIYTYDAAGRLKKITQELNNSDVIEVISENIYDELGQLVSKGVGGKTTQSRLQTVDYNYNIRGWLKNINDPNNLNVDLFGYGINYNTIARPSNAVYNQNKPLYNGNISSTSWKTQSSTVLKQYNYKFDALNRLTDANYGENNTFISKFNEYVNRYDRNGNILGLSRYMQDPANPNSGTMIDYLNYAYNDGNQLLKVDDNAKTTTYGSEGFKDGPNSDNDYLYDANGNMTVDKNKQKVEPMNITYNHLNLPISILFNDDYMIFYVYDALGTKLKKSVYMEGPPTETYYAGNFQYSKPKESNTIVLKFFNQPEGYVEINGGIFEYVYQYKDHLGNIRLSYKDISQTLTPTLQILEENSYYPFGLKHKNGNNIVNSTNPALKYKFNGKELQDELGLNMYDYGARNYDPALGRWMNVDPLAEKSRRFSPYTYALNNPVFFIDPDGMMALPPDDYFIHSNGQITVGKTEDTFDRFYVENKNGNMELVNSFDKNDSGLIELPSSFSFNSENAESSFAFSVKSGNEYRSYIRGDAMASIIGALSATNTTDLTINGFSLSDGKSPDPSVSHKNGINGDLRYLRTDYSGGAVVLGSENVDVARQNIFNASLYKFGWKDMISERFNGTLLDNTSSANDRGIGSDHTNHLHMQGYNPSLTYLGGVLQQVLITNKK</sequence>
<dbReference type="PANTHER" id="PTHR32305:SF15">
    <property type="entry name" value="PROTEIN RHSA-RELATED"/>
    <property type="match status" value="1"/>
</dbReference>
<accession>A0A6V6ZCZ8</accession>
<dbReference type="RefSeq" id="WP_180910943.1">
    <property type="nucleotide sequence ID" value="NZ_CAIJDP010000095.1"/>
</dbReference>
<organism evidence="3 4">
    <name type="scientific">Flavobacterium salmonis</name>
    <dbReference type="NCBI Taxonomy" id="2654844"/>
    <lineage>
        <taxon>Bacteria</taxon>
        <taxon>Pseudomonadati</taxon>
        <taxon>Bacteroidota</taxon>
        <taxon>Flavobacteriia</taxon>
        <taxon>Flavobacteriales</taxon>
        <taxon>Flavobacteriaceae</taxon>
        <taxon>Flavobacterium</taxon>
    </lineage>
</organism>
<reference evidence="3 4" key="1">
    <citation type="submission" date="2020-06" db="EMBL/GenBank/DDBJ databases">
        <authorList>
            <person name="Criscuolo A."/>
        </authorList>
    </citation>
    <scope>NUCLEOTIDE SEQUENCE [LARGE SCALE GENOMIC DNA]</scope>
    <source>
        <strain evidence="4">CIP 111411</strain>
    </source>
</reference>
<dbReference type="InterPro" id="IPR045619">
    <property type="entry name" value="DUF6443"/>
</dbReference>
<dbReference type="NCBIfam" id="TIGR03696">
    <property type="entry name" value="Rhs_assc_core"/>
    <property type="match status" value="1"/>
</dbReference>